<reference evidence="1" key="2">
    <citation type="submission" date="2013-10" db="EMBL/GenBank/DDBJ databases">
        <authorList>
            <person name="Aslett M."/>
        </authorList>
    </citation>
    <scope>NUCLEOTIDE SEQUENCE</scope>
    <source>
        <strain evidence="1">Houghton</strain>
    </source>
</reference>
<dbReference type="VEuPathDB" id="ToxoDB:EAH_00068400"/>
<dbReference type="Proteomes" id="UP000018050">
    <property type="component" value="Unassembled WGS sequence"/>
</dbReference>
<feature type="non-terminal residue" evidence="1">
    <location>
        <position position="60"/>
    </location>
</feature>
<organism evidence="1 2">
    <name type="scientific">Eimeria acervulina</name>
    <name type="common">Coccidian parasite</name>
    <dbReference type="NCBI Taxonomy" id="5801"/>
    <lineage>
        <taxon>Eukaryota</taxon>
        <taxon>Sar</taxon>
        <taxon>Alveolata</taxon>
        <taxon>Apicomplexa</taxon>
        <taxon>Conoidasida</taxon>
        <taxon>Coccidia</taxon>
        <taxon>Eucoccidiorida</taxon>
        <taxon>Eimeriorina</taxon>
        <taxon>Eimeriidae</taxon>
        <taxon>Eimeria</taxon>
    </lineage>
</organism>
<name>U6GSF4_EIMAC</name>
<dbReference type="EMBL" id="HG673216">
    <property type="protein sequence ID" value="CDI83105.1"/>
    <property type="molecule type" value="Genomic_DNA"/>
</dbReference>
<protein>
    <submittedName>
        <fullName evidence="1">Uncharacterized protein</fullName>
    </submittedName>
</protein>
<dbReference type="AlphaFoldDB" id="U6GSF4"/>
<dbReference type="SUPFAM" id="SSF81923">
    <property type="entry name" value="Double Clp-N motif"/>
    <property type="match status" value="1"/>
</dbReference>
<dbReference type="RefSeq" id="XP_013247718.1">
    <property type="nucleotide sequence ID" value="XM_013392264.1"/>
</dbReference>
<reference evidence="1" key="1">
    <citation type="submission" date="2013-10" db="EMBL/GenBank/DDBJ databases">
        <title>Genomic analysis of the causative agents of coccidiosis in chickens.</title>
        <authorList>
            <person name="Reid A.J."/>
            <person name="Blake D."/>
            <person name="Billington K."/>
            <person name="Browne H."/>
            <person name="Dunn M."/>
            <person name="Hung S."/>
            <person name="Kawahara F."/>
            <person name="Miranda-Saavedra D."/>
            <person name="Mourier T."/>
            <person name="Nagra H."/>
            <person name="Otto T.D."/>
            <person name="Rawlings N."/>
            <person name="Sanchez A."/>
            <person name="Sanders M."/>
            <person name="Subramaniam C."/>
            <person name="Tay Y."/>
            <person name="Dear P."/>
            <person name="Doerig C."/>
            <person name="Gruber A."/>
            <person name="Parkinson J."/>
            <person name="Shirley M."/>
            <person name="Wan K.L."/>
            <person name="Berriman M."/>
            <person name="Tomley F."/>
            <person name="Pain A."/>
        </authorList>
    </citation>
    <scope>NUCLEOTIDE SEQUENCE</scope>
    <source>
        <strain evidence="1">Houghton</strain>
    </source>
</reference>
<gene>
    <name evidence="1" type="ORF">EAH_00068400</name>
</gene>
<dbReference type="GeneID" id="25274907"/>
<sequence>MDTLAWHLHHDRLCVAHLVMVMLEGSRLDTPREVITKCHGDFSQVRGVVKAVLVRLPRTP</sequence>
<dbReference type="OrthoDB" id="10527696at2759"/>
<accession>U6GSF4</accession>
<evidence type="ECO:0000313" key="2">
    <source>
        <dbReference type="Proteomes" id="UP000018050"/>
    </source>
</evidence>
<keyword evidence="2" id="KW-1185">Reference proteome</keyword>
<proteinExistence type="predicted"/>
<dbReference type="InterPro" id="IPR036628">
    <property type="entry name" value="Clp_N_dom_sf"/>
</dbReference>
<evidence type="ECO:0000313" key="1">
    <source>
        <dbReference type="EMBL" id="CDI83105.1"/>
    </source>
</evidence>